<organism evidence="1 2">
    <name type="scientific">Chryseomicrobium palamuruense</name>
    <dbReference type="NCBI Taxonomy" id="682973"/>
    <lineage>
        <taxon>Bacteria</taxon>
        <taxon>Bacillati</taxon>
        <taxon>Bacillota</taxon>
        <taxon>Bacilli</taxon>
        <taxon>Bacillales</taxon>
        <taxon>Caryophanaceae</taxon>
        <taxon>Chryseomicrobium</taxon>
    </lineage>
</organism>
<gene>
    <name evidence="1" type="ORF">ACFO0S_01440</name>
</gene>
<reference evidence="2" key="1">
    <citation type="journal article" date="2019" name="Int. J. Syst. Evol. Microbiol.">
        <title>The Global Catalogue of Microorganisms (GCM) 10K type strain sequencing project: providing services to taxonomists for standard genome sequencing and annotation.</title>
        <authorList>
            <consortium name="The Broad Institute Genomics Platform"/>
            <consortium name="The Broad Institute Genome Sequencing Center for Infectious Disease"/>
            <person name="Wu L."/>
            <person name="Ma J."/>
        </authorList>
    </citation>
    <scope>NUCLEOTIDE SEQUENCE [LARGE SCALE GENOMIC DNA]</scope>
    <source>
        <strain evidence="2">CCUG 50353</strain>
    </source>
</reference>
<proteinExistence type="predicted"/>
<evidence type="ECO:0000313" key="1">
    <source>
        <dbReference type="EMBL" id="MFC4353727.1"/>
    </source>
</evidence>
<dbReference type="EMBL" id="JBHSEF010000009">
    <property type="protein sequence ID" value="MFC4353727.1"/>
    <property type="molecule type" value="Genomic_DNA"/>
</dbReference>
<dbReference type="Proteomes" id="UP001595733">
    <property type="component" value="Unassembled WGS sequence"/>
</dbReference>
<accession>A0ABV8USH7</accession>
<keyword evidence="2" id="KW-1185">Reference proteome</keyword>
<name>A0ABV8USH7_9BACL</name>
<sequence length="79" mass="8815">MKAQNGFHKTSLSRQIDSLVDEIGVLSQQIKVLSRETSRLYDERSLGSLGTPDFLGISERACSTFLENYQKSGLLYTSV</sequence>
<dbReference type="RefSeq" id="WP_378139412.1">
    <property type="nucleotide sequence ID" value="NZ_JBHSEF010000009.1"/>
</dbReference>
<protein>
    <submittedName>
        <fullName evidence="1">Uncharacterized protein</fullName>
    </submittedName>
</protein>
<evidence type="ECO:0000313" key="2">
    <source>
        <dbReference type="Proteomes" id="UP001595733"/>
    </source>
</evidence>
<comment type="caution">
    <text evidence="1">The sequence shown here is derived from an EMBL/GenBank/DDBJ whole genome shotgun (WGS) entry which is preliminary data.</text>
</comment>